<comment type="similarity">
    <text evidence="3 10">Belongs to the TOP6A family.</text>
</comment>
<dbReference type="eggNOG" id="KOG2795">
    <property type="taxonomic scope" value="Eukaryota"/>
</dbReference>
<keyword evidence="9 10" id="KW-0413">Isomerase</keyword>
<dbReference type="PRINTS" id="PR01550">
    <property type="entry name" value="TOP6AFAMILY"/>
</dbReference>
<evidence type="ECO:0000256" key="1">
    <source>
        <dbReference type="ARBA" id="ARBA00000185"/>
    </source>
</evidence>
<protein>
    <recommendedName>
        <fullName evidence="4">DNA topoisomerase (ATP-hydrolyzing)</fullName>
        <ecNumber evidence="4">5.6.2.2</ecNumber>
    </recommendedName>
</protein>
<evidence type="ECO:0000313" key="14">
    <source>
        <dbReference type="Proteomes" id="UP000001460"/>
    </source>
</evidence>
<dbReference type="InterPro" id="IPR013049">
    <property type="entry name" value="Spo11/TopoVI_A_N"/>
</dbReference>
<dbReference type="Pfam" id="PF04406">
    <property type="entry name" value="TP6A_N"/>
    <property type="match status" value="1"/>
</dbReference>
<dbReference type="GO" id="GO:0003918">
    <property type="term" value="F:DNA topoisomerase type II (double strand cut, ATP-hydrolyzing) activity"/>
    <property type="evidence" value="ECO:0007669"/>
    <property type="project" value="UniProtKB-UniRule"/>
</dbReference>
<gene>
    <name evidence="13" type="ORF">CMU_025280</name>
</gene>
<dbReference type="GO" id="GO:0007131">
    <property type="term" value="P:reciprocal meiotic recombination"/>
    <property type="evidence" value="ECO:0007669"/>
    <property type="project" value="TreeGrafter"/>
</dbReference>
<dbReference type="InterPro" id="IPR034136">
    <property type="entry name" value="TOPRIM_Topo6A/Spo11"/>
</dbReference>
<evidence type="ECO:0000313" key="13">
    <source>
        <dbReference type="EMBL" id="EEA05522.1"/>
    </source>
</evidence>
<dbReference type="InterPro" id="IPR036078">
    <property type="entry name" value="Spo11/TopoVI_A_sf"/>
</dbReference>
<dbReference type="AlphaFoldDB" id="B6AAX0"/>
<keyword evidence="5" id="KW-0479">Metal-binding</keyword>
<evidence type="ECO:0000256" key="3">
    <source>
        <dbReference type="ARBA" id="ARBA00006559"/>
    </source>
</evidence>
<keyword evidence="7 10" id="KW-0799">Topoisomerase</keyword>
<dbReference type="EC" id="5.6.2.2" evidence="4"/>
<dbReference type="Gene3D" id="1.10.10.10">
    <property type="entry name" value="Winged helix-like DNA-binding domain superfamily/Winged helix DNA-binding domain"/>
    <property type="match status" value="1"/>
</dbReference>
<accession>B6AAX0</accession>
<evidence type="ECO:0000256" key="10">
    <source>
        <dbReference type="PROSITE-ProRule" id="PRU01385"/>
    </source>
</evidence>
<dbReference type="InterPro" id="IPR036388">
    <property type="entry name" value="WH-like_DNA-bd_sf"/>
</dbReference>
<dbReference type="VEuPathDB" id="CryptoDB:CMU_025280"/>
<evidence type="ECO:0000256" key="8">
    <source>
        <dbReference type="ARBA" id="ARBA00023125"/>
    </source>
</evidence>
<dbReference type="GO" id="GO:0000706">
    <property type="term" value="P:meiotic DNA double-strand break processing"/>
    <property type="evidence" value="ECO:0007669"/>
    <property type="project" value="TreeGrafter"/>
</dbReference>
<evidence type="ECO:0000256" key="5">
    <source>
        <dbReference type="ARBA" id="ARBA00022723"/>
    </source>
</evidence>
<dbReference type="STRING" id="441375.B6AAX0"/>
<comment type="catalytic activity">
    <reaction evidence="1 10">
        <text>ATP-dependent breakage, passage and rejoining of double-stranded DNA.</text>
        <dbReference type="EC" id="5.6.2.2"/>
    </reaction>
</comment>
<dbReference type="GO" id="GO:0046872">
    <property type="term" value="F:metal ion binding"/>
    <property type="evidence" value="ECO:0007669"/>
    <property type="project" value="UniProtKB-KW"/>
</dbReference>
<keyword evidence="14" id="KW-1185">Reference proteome</keyword>
<keyword evidence="8 10" id="KW-0238">DNA-binding</keyword>
<keyword evidence="6" id="KW-0460">Magnesium</keyword>
<dbReference type="PANTHER" id="PTHR10848:SF0">
    <property type="entry name" value="MEIOTIC RECOMBINATION PROTEIN SPO11"/>
    <property type="match status" value="1"/>
</dbReference>
<dbReference type="EMBL" id="DS989727">
    <property type="protein sequence ID" value="EEA05522.1"/>
    <property type="molecule type" value="Genomic_DNA"/>
</dbReference>
<dbReference type="PROSITE" id="PS52041">
    <property type="entry name" value="TOPO_IIB"/>
    <property type="match status" value="1"/>
</dbReference>
<evidence type="ECO:0000256" key="2">
    <source>
        <dbReference type="ARBA" id="ARBA00001946"/>
    </source>
</evidence>
<sequence length="372" mass="43286">MVKNNALKSDDLSHFSENNIVCQLEWLIFKLFKNTKKYQCYSKVYQMTCIISITNTLHGLVSEGYHATLRDIFYSNPSLYKKQTVSNNTIAMITRLIRIPREFLNVVSTSKGMIRGPISVFGSDLSGDKHNRNKIIEFDCLSKIESMGHSISPYICRLMNNWRINIYKNINFVLIIEKDTVFQRLLECNFLEAFNNSCILLTAKGYSDLPTRALLYQLCNILPYKTLFWILCDYDAYGLTIGATYIMGSQNSAWYDSDFKVNRILPFPLPRVADQLANGIIHKQSIFQLSKSNIVRINMVKQRFENCIEVSSSIRVQWIKICEQIILDGVEYEIDCIEQLENWVEEVIKEKLASINTDELEYHKEYSYKYSE</sequence>
<evidence type="ECO:0000259" key="12">
    <source>
        <dbReference type="Pfam" id="PF21180"/>
    </source>
</evidence>
<dbReference type="Proteomes" id="UP000001460">
    <property type="component" value="Unassembled WGS sequence"/>
</dbReference>
<name>B6AAX0_CRYMR</name>
<dbReference type="InterPro" id="IPR002815">
    <property type="entry name" value="Spo11/TopoVI_A"/>
</dbReference>
<proteinExistence type="inferred from homology"/>
<organism evidence="13 14">
    <name type="scientific">Cryptosporidium muris (strain RN66)</name>
    <dbReference type="NCBI Taxonomy" id="441375"/>
    <lineage>
        <taxon>Eukaryota</taxon>
        <taxon>Sar</taxon>
        <taxon>Alveolata</taxon>
        <taxon>Apicomplexa</taxon>
        <taxon>Conoidasida</taxon>
        <taxon>Coccidia</taxon>
        <taxon>Eucoccidiorida</taxon>
        <taxon>Eimeriorina</taxon>
        <taxon>Cryptosporidiidae</taxon>
        <taxon>Cryptosporidium</taxon>
    </lineage>
</organism>
<dbReference type="GO" id="GO:0003677">
    <property type="term" value="F:DNA binding"/>
    <property type="evidence" value="ECO:0007669"/>
    <property type="project" value="UniProtKB-UniRule"/>
</dbReference>
<dbReference type="GO" id="GO:0000228">
    <property type="term" value="C:nuclear chromosome"/>
    <property type="evidence" value="ECO:0007669"/>
    <property type="project" value="TreeGrafter"/>
</dbReference>
<dbReference type="SUPFAM" id="SSF56726">
    <property type="entry name" value="DNA topoisomerase IV, alpha subunit"/>
    <property type="match status" value="1"/>
</dbReference>
<feature type="domain" description="Spo11/DNA topoisomerase VI subunit A N-terminal" evidence="11">
    <location>
        <begin position="46"/>
        <end position="106"/>
    </location>
</feature>
<evidence type="ECO:0000256" key="4">
    <source>
        <dbReference type="ARBA" id="ARBA00012895"/>
    </source>
</evidence>
<comment type="cofactor">
    <cofactor evidence="2">
        <name>Mg(2+)</name>
        <dbReference type="ChEBI" id="CHEBI:18420"/>
    </cofactor>
</comment>
<evidence type="ECO:0000256" key="7">
    <source>
        <dbReference type="ARBA" id="ARBA00023029"/>
    </source>
</evidence>
<feature type="active site" description="O-(5'-phospho-DNA)-tyrosine intermediate" evidence="10">
    <location>
        <position position="74"/>
    </location>
</feature>
<reference evidence="13" key="1">
    <citation type="submission" date="2008-06" db="EMBL/GenBank/DDBJ databases">
        <authorList>
            <person name="Lorenzi H."/>
            <person name="Inman J."/>
            <person name="Miller J."/>
            <person name="Schobel S."/>
            <person name="Amedeo P."/>
            <person name="Caler E.V."/>
            <person name="da Silva J."/>
        </authorList>
    </citation>
    <scope>NUCLEOTIDE SEQUENCE [LARGE SCALE GENOMIC DNA]</scope>
    <source>
        <strain evidence="13">RN66</strain>
    </source>
</reference>
<dbReference type="Pfam" id="PF21180">
    <property type="entry name" value="TOP6A-Spo11_Toprim"/>
    <property type="match status" value="1"/>
</dbReference>
<dbReference type="GeneID" id="6995170"/>
<evidence type="ECO:0000259" key="11">
    <source>
        <dbReference type="Pfam" id="PF04406"/>
    </source>
</evidence>
<dbReference type="RefSeq" id="XP_002139871.1">
    <property type="nucleotide sequence ID" value="XM_002139835.1"/>
</dbReference>
<dbReference type="OrthoDB" id="5377392at2759"/>
<dbReference type="Gene3D" id="3.40.1360.10">
    <property type="match status" value="1"/>
</dbReference>
<dbReference type="GO" id="GO:0042138">
    <property type="term" value="P:meiotic DNA double-strand break formation"/>
    <property type="evidence" value="ECO:0007669"/>
    <property type="project" value="TreeGrafter"/>
</dbReference>
<dbReference type="PANTHER" id="PTHR10848">
    <property type="entry name" value="MEIOTIC RECOMBINATION PROTEIN SPO11"/>
    <property type="match status" value="1"/>
</dbReference>
<evidence type="ECO:0000256" key="9">
    <source>
        <dbReference type="ARBA" id="ARBA00023235"/>
    </source>
</evidence>
<dbReference type="GO" id="GO:0005524">
    <property type="term" value="F:ATP binding"/>
    <property type="evidence" value="ECO:0007669"/>
    <property type="project" value="InterPro"/>
</dbReference>
<feature type="domain" description="Topoisomerase 6 subunit A/Spo11 TOPRIM" evidence="12">
    <location>
        <begin position="172"/>
        <end position="264"/>
    </location>
</feature>
<evidence type="ECO:0000256" key="6">
    <source>
        <dbReference type="ARBA" id="ARBA00022842"/>
    </source>
</evidence>
<dbReference type="OMA" id="GMNILCT"/>